<dbReference type="PANTHER" id="PTHR43761:SF1">
    <property type="entry name" value="D-ISOMER SPECIFIC 2-HYDROXYACID DEHYDROGENASE CATALYTIC DOMAIN-CONTAINING PROTEIN-RELATED"/>
    <property type="match status" value="1"/>
</dbReference>
<accession>A0ABV1H727</accession>
<organism evidence="7 8">
    <name type="scientific">Lachnospira intestinalis</name>
    <dbReference type="NCBI Taxonomy" id="3133158"/>
    <lineage>
        <taxon>Bacteria</taxon>
        <taxon>Bacillati</taxon>
        <taxon>Bacillota</taxon>
        <taxon>Clostridia</taxon>
        <taxon>Lachnospirales</taxon>
        <taxon>Lachnospiraceae</taxon>
        <taxon>Lachnospira</taxon>
    </lineage>
</organism>
<dbReference type="SUPFAM" id="SSF52283">
    <property type="entry name" value="Formate/glycerate dehydrogenase catalytic domain-like"/>
    <property type="match status" value="1"/>
</dbReference>
<evidence type="ECO:0000313" key="7">
    <source>
        <dbReference type="EMBL" id="MEQ2555507.1"/>
    </source>
</evidence>
<dbReference type="CDD" id="cd12162">
    <property type="entry name" value="2-Hacid_dh_4"/>
    <property type="match status" value="1"/>
</dbReference>
<feature type="domain" description="D-isomer specific 2-hydroxyacid dehydrogenase NAD-binding" evidence="6">
    <location>
        <begin position="109"/>
        <end position="289"/>
    </location>
</feature>
<dbReference type="NCBIfam" id="NF006263">
    <property type="entry name" value="PRK08410.1"/>
    <property type="match status" value="1"/>
</dbReference>
<comment type="similarity">
    <text evidence="1 4">Belongs to the D-isomer specific 2-hydroxyacid dehydrogenase family.</text>
</comment>
<reference evidence="7" key="1">
    <citation type="submission" date="2024-03" db="EMBL/GenBank/DDBJ databases">
        <title>Human intestinal bacterial collection.</title>
        <authorList>
            <person name="Pauvert C."/>
            <person name="Hitch T.C.A."/>
            <person name="Clavel T."/>
        </authorList>
    </citation>
    <scope>NUCLEOTIDE SEQUENCE [LARGE SCALE GENOMIC DNA]</scope>
    <source>
        <strain evidence="7">CLA-AA-H89B</strain>
    </source>
</reference>
<dbReference type="EMBL" id="JBBMFS010000009">
    <property type="protein sequence ID" value="MEQ2555507.1"/>
    <property type="molecule type" value="Genomic_DNA"/>
</dbReference>
<dbReference type="Gene3D" id="3.40.50.720">
    <property type="entry name" value="NAD(P)-binding Rossmann-like Domain"/>
    <property type="match status" value="2"/>
</dbReference>
<proteinExistence type="inferred from homology"/>
<dbReference type="InterPro" id="IPR006140">
    <property type="entry name" value="D-isomer_DH_NAD-bd"/>
</dbReference>
<keyword evidence="3" id="KW-0520">NAD</keyword>
<dbReference type="Pfam" id="PF02826">
    <property type="entry name" value="2-Hacid_dh_C"/>
    <property type="match status" value="1"/>
</dbReference>
<dbReference type="PROSITE" id="PS00671">
    <property type="entry name" value="D_2_HYDROXYACID_DH_3"/>
    <property type="match status" value="1"/>
</dbReference>
<evidence type="ECO:0000256" key="4">
    <source>
        <dbReference type="RuleBase" id="RU003719"/>
    </source>
</evidence>
<evidence type="ECO:0000256" key="1">
    <source>
        <dbReference type="ARBA" id="ARBA00005854"/>
    </source>
</evidence>
<gene>
    <name evidence="7" type="ORF">WMO37_10910</name>
</gene>
<dbReference type="PANTHER" id="PTHR43761">
    <property type="entry name" value="D-ISOMER SPECIFIC 2-HYDROXYACID DEHYDROGENASE FAMILY PROTEIN (AFU_ORTHOLOGUE AFUA_1G13630)"/>
    <property type="match status" value="1"/>
</dbReference>
<name>A0ABV1H727_9FIRM</name>
<dbReference type="InterPro" id="IPR036291">
    <property type="entry name" value="NAD(P)-bd_dom_sf"/>
</dbReference>
<dbReference type="Proteomes" id="UP001546774">
    <property type="component" value="Unassembled WGS sequence"/>
</dbReference>
<dbReference type="InterPro" id="IPR006139">
    <property type="entry name" value="D-isomer_2_OHA_DH_cat_dom"/>
</dbReference>
<comment type="caution">
    <text evidence="7">The sequence shown here is derived from an EMBL/GenBank/DDBJ whole genome shotgun (WGS) entry which is preliminary data.</text>
</comment>
<dbReference type="InterPro" id="IPR050418">
    <property type="entry name" value="D-iso_2-hydroxyacid_DH_PdxB"/>
</dbReference>
<evidence type="ECO:0000259" key="5">
    <source>
        <dbReference type="Pfam" id="PF00389"/>
    </source>
</evidence>
<dbReference type="PROSITE" id="PS00670">
    <property type="entry name" value="D_2_HYDROXYACID_DH_2"/>
    <property type="match status" value="1"/>
</dbReference>
<dbReference type="InterPro" id="IPR029753">
    <property type="entry name" value="D-isomer_DH_CS"/>
</dbReference>
<evidence type="ECO:0000256" key="3">
    <source>
        <dbReference type="ARBA" id="ARBA00023027"/>
    </source>
</evidence>
<dbReference type="SUPFAM" id="SSF51735">
    <property type="entry name" value="NAD(P)-binding Rossmann-fold domains"/>
    <property type="match status" value="1"/>
</dbReference>
<evidence type="ECO:0000256" key="2">
    <source>
        <dbReference type="ARBA" id="ARBA00023002"/>
    </source>
</evidence>
<keyword evidence="8" id="KW-1185">Reference proteome</keyword>
<evidence type="ECO:0000259" key="6">
    <source>
        <dbReference type="Pfam" id="PF02826"/>
    </source>
</evidence>
<protein>
    <submittedName>
        <fullName evidence="7">D-2-hydroxyacid dehydrogenase</fullName>
    </submittedName>
</protein>
<evidence type="ECO:0000313" key="8">
    <source>
        <dbReference type="Proteomes" id="UP001546774"/>
    </source>
</evidence>
<keyword evidence="2 4" id="KW-0560">Oxidoreductase</keyword>
<dbReference type="Pfam" id="PF00389">
    <property type="entry name" value="2-Hacid_dh"/>
    <property type="match status" value="1"/>
</dbReference>
<sequence>MKILILDSITLGDDISLDKLKELGEVITYPQSSREEAKQRITEHNPEVIITNKVVIDEAVLSGAPAVKMIAETATGYNNIDLAYAKAHGITVANVAGYSTQSVIQHTFALCFYLLEKLSYYDNYVKSGAYINSPCFTHFDAKFHELAGKTWGIIGLGAIGRGVAKIAESFGCKVIYYSASGHTYDVPYERVEFDEILAQSDILSIHAPLNQNTENLMNKAAFEKMKNSAILINVGRGPIVNDADLVAALNENQIAAAGLDVLTKEPVEADNPLNSVKDSTKLIVTPHIAWATVEARTRLMDEVYENIKAFTEGKARNVVG</sequence>
<feature type="domain" description="D-isomer specific 2-hydroxyacid dehydrogenase catalytic" evidence="5">
    <location>
        <begin position="4"/>
        <end position="319"/>
    </location>
</feature>